<dbReference type="PROSITE" id="PS50216">
    <property type="entry name" value="DHHC"/>
    <property type="match status" value="1"/>
</dbReference>
<name>A0AAD8FHZ9_BIOPF</name>
<comment type="catalytic activity">
    <reaction evidence="8">
        <text>L-cysteinyl-[protein] + hexadecanoyl-CoA = S-hexadecanoyl-L-cysteinyl-[protein] + CoA</text>
        <dbReference type="Rhea" id="RHEA:36683"/>
        <dbReference type="Rhea" id="RHEA-COMP:10131"/>
        <dbReference type="Rhea" id="RHEA-COMP:11032"/>
        <dbReference type="ChEBI" id="CHEBI:29950"/>
        <dbReference type="ChEBI" id="CHEBI:57287"/>
        <dbReference type="ChEBI" id="CHEBI:57379"/>
        <dbReference type="ChEBI" id="CHEBI:74151"/>
        <dbReference type="EC" id="2.3.1.225"/>
    </reaction>
</comment>
<sequence>MTKGEFKFALQVEMVLNRIPQPEYRQLMVEAMMVLTMLVEYDNKRVNLSSLEIEVDKIVHEANNLFIKDLKMTPEVIDKAMGAANISLYFYDSAPSGRILVDLFGKMSDLGQQVNFADKETGVKSHPIFEAVKAGLLIPVQTLVETQGLPVLTLRDDKGHTPAHWACLGGHTAILRYMIENKIPIDEPSSNELGARPIHWACVNGHIAIVDILTQAGVELDAVDNKNCTPLIVAAQYGQTMLAGYLMGKGARLQLTDKDGDNALHWAAFKGHNELMRLLIYSGFNPRQKDNFGQTALHLACINGNITAVQELCEQDGVEIDIPDVNGKTPLQLAIGRKHDKIVNYLKKEVQTRNSILPRIDCWAIIFGPPGNSKGALLFFLVNVVLWGYPMYIFKCFPLTWNELPIYHLTFIFTNVVMWICLYHANTVDPGFLPRNIPEYDLAIKQVAHFDEWKQGQNPLSRLCHTCRTVKPIRAKHCRVCNRCVKEFDHHCPYIHNCVGYYNRMWFLAFLLSMAVLVALSDYFCYHIISSDQWDWLLAIGTVELFLVSVMTIYFSYYVLSIEGMSWYQIDYLVGFGLLAFFLLVVSCIAQTSIYHAAVNLTTNERINFKRYNYLKDGKGAFYNPFNRGLKNNFLEFLHLRPGMREEDVTLLGVHVV</sequence>
<comment type="similarity">
    <text evidence="8">Belongs to the DHHC palmitoyltransferase family.</text>
</comment>
<dbReference type="Gene3D" id="1.25.40.20">
    <property type="entry name" value="Ankyrin repeat-containing domain"/>
    <property type="match status" value="2"/>
</dbReference>
<keyword evidence="6 8" id="KW-0472">Membrane</keyword>
<reference evidence="11" key="1">
    <citation type="journal article" date="2023" name="PLoS Negl. Trop. Dis.">
        <title>A genome sequence for Biomphalaria pfeifferi, the major vector snail for the human-infecting parasite Schistosoma mansoni.</title>
        <authorList>
            <person name="Bu L."/>
            <person name="Lu L."/>
            <person name="Laidemitt M.R."/>
            <person name="Zhang S.M."/>
            <person name="Mutuku M."/>
            <person name="Mkoji G."/>
            <person name="Steinauer M."/>
            <person name="Loker E.S."/>
        </authorList>
    </citation>
    <scope>NUCLEOTIDE SEQUENCE</scope>
    <source>
        <strain evidence="11">KasaAsao</strain>
    </source>
</reference>
<comment type="domain">
    <text evidence="8">The DHHC domain is required for palmitoyltransferase activity.</text>
</comment>
<dbReference type="Pfam" id="PF01529">
    <property type="entry name" value="DHHC"/>
    <property type="match status" value="1"/>
</dbReference>
<accession>A0AAD8FHZ9</accession>
<keyword evidence="8" id="KW-0012">Acyltransferase</keyword>
<feature type="repeat" description="ANK" evidence="7">
    <location>
        <begin position="259"/>
        <end position="291"/>
    </location>
</feature>
<comment type="caution">
    <text evidence="11">The sequence shown here is derived from an EMBL/GenBank/DDBJ whole genome shotgun (WGS) entry which is preliminary data.</text>
</comment>
<feature type="transmembrane region" description="Helical" evidence="8">
    <location>
        <begin position="375"/>
        <end position="394"/>
    </location>
</feature>
<gene>
    <name evidence="11" type="ORF">Bpfe_005727</name>
</gene>
<evidence type="ECO:0000256" key="6">
    <source>
        <dbReference type="ARBA" id="ARBA00023136"/>
    </source>
</evidence>
<dbReference type="GO" id="GO:0000139">
    <property type="term" value="C:Golgi membrane"/>
    <property type="evidence" value="ECO:0007669"/>
    <property type="project" value="TreeGrafter"/>
</dbReference>
<feature type="domain" description="Phosphorylase b kinase regulatory subunit alpha/beta C-terminal" evidence="10">
    <location>
        <begin position="1"/>
        <end position="65"/>
    </location>
</feature>
<evidence type="ECO:0000259" key="10">
    <source>
        <dbReference type="Pfam" id="PF19292"/>
    </source>
</evidence>
<evidence type="ECO:0000256" key="4">
    <source>
        <dbReference type="ARBA" id="ARBA00022989"/>
    </source>
</evidence>
<keyword evidence="5 7" id="KW-0040">ANK repeat</keyword>
<dbReference type="EC" id="2.3.1.225" evidence="8"/>
<evidence type="ECO:0000256" key="3">
    <source>
        <dbReference type="ARBA" id="ARBA00022737"/>
    </source>
</evidence>
<keyword evidence="3" id="KW-0677">Repeat</keyword>
<comment type="subcellular location">
    <subcellularLocation>
        <location evidence="1">Membrane</location>
        <topology evidence="1">Multi-pass membrane protein</topology>
    </subcellularLocation>
</comment>
<evidence type="ECO:0000256" key="2">
    <source>
        <dbReference type="ARBA" id="ARBA00022692"/>
    </source>
</evidence>
<dbReference type="InterPro" id="IPR002110">
    <property type="entry name" value="Ankyrin_rpt"/>
</dbReference>
<feature type="repeat" description="ANK" evidence="7">
    <location>
        <begin position="292"/>
        <end position="325"/>
    </location>
</feature>
<dbReference type="GO" id="GO:0019706">
    <property type="term" value="F:protein-cysteine S-palmitoyltransferase activity"/>
    <property type="evidence" value="ECO:0007669"/>
    <property type="project" value="UniProtKB-EC"/>
</dbReference>
<dbReference type="AlphaFoldDB" id="A0AAD8FHZ9"/>
<keyword evidence="4 8" id="KW-1133">Transmembrane helix</keyword>
<dbReference type="SUPFAM" id="SSF48403">
    <property type="entry name" value="Ankyrin repeat"/>
    <property type="match status" value="1"/>
</dbReference>
<dbReference type="PANTHER" id="PTHR24161">
    <property type="entry name" value="ANK_REP_REGION DOMAIN-CONTAINING PROTEIN-RELATED"/>
    <property type="match status" value="1"/>
</dbReference>
<keyword evidence="12" id="KW-1185">Reference proteome</keyword>
<evidence type="ECO:0000256" key="8">
    <source>
        <dbReference type="RuleBase" id="RU079119"/>
    </source>
</evidence>
<dbReference type="InterPro" id="IPR001594">
    <property type="entry name" value="Palmitoyltrfase_DHHC"/>
</dbReference>
<dbReference type="InterPro" id="IPR045583">
    <property type="entry name" value="KPBA/B_C"/>
</dbReference>
<feature type="transmembrane region" description="Helical" evidence="8">
    <location>
        <begin position="505"/>
        <end position="524"/>
    </location>
</feature>
<dbReference type="Proteomes" id="UP001233172">
    <property type="component" value="Unassembled WGS sequence"/>
</dbReference>
<feature type="repeat" description="ANK" evidence="7">
    <location>
        <begin position="158"/>
        <end position="190"/>
    </location>
</feature>
<dbReference type="PROSITE" id="PS50297">
    <property type="entry name" value="ANK_REP_REGION"/>
    <property type="match status" value="2"/>
</dbReference>
<dbReference type="Pfam" id="PF19292">
    <property type="entry name" value="KPBB_C"/>
    <property type="match status" value="1"/>
</dbReference>
<evidence type="ECO:0000259" key="9">
    <source>
        <dbReference type="Pfam" id="PF01529"/>
    </source>
</evidence>
<feature type="domain" description="Palmitoyltransferase DHHC" evidence="9">
    <location>
        <begin position="461"/>
        <end position="608"/>
    </location>
</feature>
<feature type="transmembrane region" description="Helical" evidence="8">
    <location>
        <begin position="406"/>
        <end position="425"/>
    </location>
</feature>
<proteinExistence type="inferred from homology"/>
<dbReference type="SMART" id="SM00248">
    <property type="entry name" value="ANK"/>
    <property type="match status" value="6"/>
</dbReference>
<evidence type="ECO:0000313" key="11">
    <source>
        <dbReference type="EMBL" id="KAK0064638.1"/>
    </source>
</evidence>
<evidence type="ECO:0000256" key="7">
    <source>
        <dbReference type="PROSITE-ProRule" id="PRU00023"/>
    </source>
</evidence>
<keyword evidence="8" id="KW-0808">Transferase</keyword>
<evidence type="ECO:0000256" key="5">
    <source>
        <dbReference type="ARBA" id="ARBA00023043"/>
    </source>
</evidence>
<dbReference type="Pfam" id="PF12796">
    <property type="entry name" value="Ank_2"/>
    <property type="match status" value="2"/>
</dbReference>
<dbReference type="EMBL" id="JASAOG010000016">
    <property type="protein sequence ID" value="KAK0064638.1"/>
    <property type="molecule type" value="Genomic_DNA"/>
</dbReference>
<dbReference type="InterPro" id="IPR036770">
    <property type="entry name" value="Ankyrin_rpt-contain_sf"/>
</dbReference>
<feature type="repeat" description="ANK" evidence="7">
    <location>
        <begin position="193"/>
        <end position="225"/>
    </location>
</feature>
<keyword evidence="2 8" id="KW-0812">Transmembrane</keyword>
<dbReference type="PROSITE" id="PS50088">
    <property type="entry name" value="ANK_REPEAT"/>
    <property type="match status" value="5"/>
</dbReference>
<feature type="transmembrane region" description="Helical" evidence="8">
    <location>
        <begin position="536"/>
        <end position="560"/>
    </location>
</feature>
<feature type="transmembrane region" description="Helical" evidence="8">
    <location>
        <begin position="572"/>
        <end position="590"/>
    </location>
</feature>
<protein>
    <recommendedName>
        <fullName evidence="8">Palmitoyltransferase</fullName>
        <ecNumber evidence="8">2.3.1.225</ecNumber>
    </recommendedName>
</protein>
<evidence type="ECO:0000256" key="1">
    <source>
        <dbReference type="ARBA" id="ARBA00004141"/>
    </source>
</evidence>
<dbReference type="PANTHER" id="PTHR24161:SF17">
    <property type="entry name" value="PALMITOYLTRANSFERASE"/>
    <property type="match status" value="1"/>
</dbReference>
<organism evidence="11 12">
    <name type="scientific">Biomphalaria pfeifferi</name>
    <name type="common">Bloodfluke planorb</name>
    <name type="synonym">Freshwater snail</name>
    <dbReference type="NCBI Taxonomy" id="112525"/>
    <lineage>
        <taxon>Eukaryota</taxon>
        <taxon>Metazoa</taxon>
        <taxon>Spiralia</taxon>
        <taxon>Lophotrochozoa</taxon>
        <taxon>Mollusca</taxon>
        <taxon>Gastropoda</taxon>
        <taxon>Heterobranchia</taxon>
        <taxon>Euthyneura</taxon>
        <taxon>Panpulmonata</taxon>
        <taxon>Hygrophila</taxon>
        <taxon>Lymnaeoidea</taxon>
        <taxon>Planorbidae</taxon>
        <taxon>Biomphalaria</taxon>
    </lineage>
</organism>
<evidence type="ECO:0000313" key="12">
    <source>
        <dbReference type="Proteomes" id="UP001233172"/>
    </source>
</evidence>
<reference evidence="11" key="2">
    <citation type="submission" date="2023-04" db="EMBL/GenBank/DDBJ databases">
        <authorList>
            <person name="Bu L."/>
            <person name="Lu L."/>
            <person name="Laidemitt M.R."/>
            <person name="Zhang S.M."/>
            <person name="Mutuku M."/>
            <person name="Mkoji G."/>
            <person name="Steinauer M."/>
            <person name="Loker E.S."/>
        </authorList>
    </citation>
    <scope>NUCLEOTIDE SEQUENCE</scope>
    <source>
        <strain evidence="11">KasaAsao</strain>
        <tissue evidence="11">Whole Snail</tissue>
    </source>
</reference>
<feature type="repeat" description="ANK" evidence="7">
    <location>
        <begin position="226"/>
        <end position="258"/>
    </location>
</feature>